<keyword evidence="19" id="KW-1185">Reference proteome</keyword>
<keyword evidence="13" id="KW-0472">Membrane</keyword>
<evidence type="ECO:0000256" key="15">
    <source>
        <dbReference type="ARBA" id="ARBA00023242"/>
    </source>
</evidence>
<comment type="subunit">
    <text evidence="6">Forms a regulatory protein-RNA complex, consisting of RCC1L, NGRN, RPUSD3, RPUSD4, TRUB2, FASTKD2 and 16S mt-rRNA. Interacts with 16S mt-rRNA; this interaction is direct.</text>
</comment>
<evidence type="ECO:0000256" key="5">
    <source>
        <dbReference type="ARBA" id="ARBA00008082"/>
    </source>
</evidence>
<evidence type="ECO:0000256" key="9">
    <source>
        <dbReference type="ARBA" id="ARBA00022525"/>
    </source>
</evidence>
<name>A0AAV6H4G2_9TELE</name>
<comment type="function">
    <text evidence="1">Plays an essential role in mitochondrial ribosome biogenesis. As a component of a functional protein-RNA module, consisting of RCC1L, NGRN, RPUSD3, RPUSD4, TRUB2, FASTKD2 and 16S mitochondrial ribosomal RNA (16S mt-rRNA), controls 16S mt-rRNA abundance and is required for intra-mitochondrial translation of core subunits of the oxidative phosphorylation system.</text>
</comment>
<protein>
    <recommendedName>
        <fullName evidence="7">Neugrin</fullName>
    </recommendedName>
    <alternativeName>
        <fullName evidence="16">Neurite outgrowth-associated protein</fullName>
    </alternativeName>
</protein>
<evidence type="ECO:0000256" key="13">
    <source>
        <dbReference type="ARBA" id="ARBA00023136"/>
    </source>
</evidence>
<dbReference type="Pfam" id="PF06413">
    <property type="entry name" value="Neugrin"/>
    <property type="match status" value="1"/>
</dbReference>
<comment type="similarity">
    <text evidence="5">Belongs to the neugrin family.</text>
</comment>
<evidence type="ECO:0000256" key="3">
    <source>
        <dbReference type="ARBA" id="ARBA00004325"/>
    </source>
</evidence>
<dbReference type="GO" id="GO:0030154">
    <property type="term" value="P:cell differentiation"/>
    <property type="evidence" value="ECO:0007669"/>
    <property type="project" value="UniProtKB-KW"/>
</dbReference>
<keyword evidence="15" id="KW-0539">Nucleus</keyword>
<reference evidence="18" key="1">
    <citation type="submission" date="2020-10" db="EMBL/GenBank/DDBJ databases">
        <title>Chromosome-scale genome assembly of the Allis shad, Alosa alosa.</title>
        <authorList>
            <person name="Margot Z."/>
            <person name="Christophe K."/>
            <person name="Cabau C."/>
            <person name="Louis A."/>
            <person name="Berthelot C."/>
            <person name="Parey E."/>
            <person name="Roest Crollius H."/>
            <person name="Montfort J."/>
            <person name="Robinson-Rechavi M."/>
            <person name="Bucao C."/>
            <person name="Bouchez O."/>
            <person name="Gislard M."/>
            <person name="Lluch J."/>
            <person name="Milhes M."/>
            <person name="Lampietro C."/>
            <person name="Lopez Roques C."/>
            <person name="Donnadieu C."/>
            <person name="Braasch I."/>
            <person name="Desvignes T."/>
            <person name="Postlethwait J."/>
            <person name="Bobe J."/>
            <person name="Guiguen Y."/>
        </authorList>
    </citation>
    <scope>NUCLEOTIDE SEQUENCE</scope>
    <source>
        <strain evidence="18">M-15738</strain>
        <tissue evidence="18">Blood</tissue>
    </source>
</reference>
<keyword evidence="12" id="KW-0496">Mitochondrion</keyword>
<dbReference type="AlphaFoldDB" id="A0AAV6H4G2"/>
<evidence type="ECO:0000256" key="10">
    <source>
        <dbReference type="ARBA" id="ARBA00022729"/>
    </source>
</evidence>
<evidence type="ECO:0000256" key="11">
    <source>
        <dbReference type="ARBA" id="ARBA00022782"/>
    </source>
</evidence>
<comment type="caution">
    <text evidence="18">The sequence shown here is derived from an EMBL/GenBank/DDBJ whole genome shotgun (WGS) entry which is preliminary data.</text>
</comment>
<evidence type="ECO:0000256" key="17">
    <source>
        <dbReference type="SAM" id="MobiDB-lite"/>
    </source>
</evidence>
<dbReference type="GO" id="GO:0031966">
    <property type="term" value="C:mitochondrial membrane"/>
    <property type="evidence" value="ECO:0007669"/>
    <property type="project" value="UniProtKB-SubCell"/>
</dbReference>
<sequence>MAMPTRVFCFVAFKLGNVPLKMPVCTSRLAQHDLRVWSQRSHASNHRYTRKQEINKEDFGLDDMDAQIEAVIKEEKKIMKTLKFHKIHRQLRPNGAPIRTLTWEAIEQIRFLKRESPEEWTIERLAEGFSVTPDEISRILRSKFTPSPERKLKQDKMVLAKQQQPSLADGTKVQPRLLPRNSTPITLPLGTTGALVASQSKGMIKVDSKSSTAISLGTPQRSTDHLNSMVPTHHKDKTLTIVKSVELEEEDDVDYSEDGEVWDRVTFSDAELQDVAHTMTEEHIPVVQKGSEYFDAEGNFLYRV</sequence>
<gene>
    <name evidence="18" type="ORF">AALO_G00052720</name>
</gene>
<evidence type="ECO:0000256" key="16">
    <source>
        <dbReference type="ARBA" id="ARBA00029657"/>
    </source>
</evidence>
<comment type="subcellular location">
    <subcellularLocation>
        <location evidence="3">Mitochondrion membrane</location>
    </subcellularLocation>
    <subcellularLocation>
        <location evidence="2">Nucleus</location>
    </subcellularLocation>
    <subcellularLocation>
        <location evidence="4">Secreted</location>
    </subcellularLocation>
</comment>
<evidence type="ECO:0000313" key="19">
    <source>
        <dbReference type="Proteomes" id="UP000823561"/>
    </source>
</evidence>
<dbReference type="PANTHER" id="PTHR13475">
    <property type="entry name" value="NEUGRIN"/>
    <property type="match status" value="1"/>
</dbReference>
<evidence type="ECO:0000256" key="7">
    <source>
        <dbReference type="ARBA" id="ARBA00016593"/>
    </source>
</evidence>
<feature type="region of interest" description="Disordered" evidence="17">
    <location>
        <begin position="159"/>
        <end position="185"/>
    </location>
</feature>
<keyword evidence="10" id="KW-0732">Signal</keyword>
<dbReference type="InterPro" id="IPR010487">
    <property type="entry name" value="NGRN/Rrg9"/>
</dbReference>
<organism evidence="18 19">
    <name type="scientific">Alosa alosa</name>
    <name type="common">allis shad</name>
    <dbReference type="NCBI Taxonomy" id="278164"/>
    <lineage>
        <taxon>Eukaryota</taxon>
        <taxon>Metazoa</taxon>
        <taxon>Chordata</taxon>
        <taxon>Craniata</taxon>
        <taxon>Vertebrata</taxon>
        <taxon>Euteleostomi</taxon>
        <taxon>Actinopterygii</taxon>
        <taxon>Neopterygii</taxon>
        <taxon>Teleostei</taxon>
        <taxon>Clupei</taxon>
        <taxon>Clupeiformes</taxon>
        <taxon>Clupeoidei</taxon>
        <taxon>Clupeidae</taxon>
        <taxon>Alosa</taxon>
    </lineage>
</organism>
<evidence type="ECO:0000313" key="18">
    <source>
        <dbReference type="EMBL" id="KAG5282145.1"/>
    </source>
</evidence>
<dbReference type="GO" id="GO:0005634">
    <property type="term" value="C:nucleus"/>
    <property type="evidence" value="ECO:0007669"/>
    <property type="project" value="UniProtKB-SubCell"/>
</dbReference>
<keyword evidence="9" id="KW-0964">Secreted</keyword>
<evidence type="ECO:0000256" key="1">
    <source>
        <dbReference type="ARBA" id="ARBA00003783"/>
    </source>
</evidence>
<evidence type="ECO:0000256" key="14">
    <source>
        <dbReference type="ARBA" id="ARBA00023180"/>
    </source>
</evidence>
<dbReference type="PANTHER" id="PTHR13475:SF4">
    <property type="entry name" value="NEUGRIN"/>
    <property type="match status" value="1"/>
</dbReference>
<keyword evidence="11" id="KW-0221">Differentiation</keyword>
<keyword evidence="8" id="KW-0217">Developmental protein</keyword>
<evidence type="ECO:0000256" key="6">
    <source>
        <dbReference type="ARBA" id="ARBA00011308"/>
    </source>
</evidence>
<dbReference type="GO" id="GO:0005576">
    <property type="term" value="C:extracellular region"/>
    <property type="evidence" value="ECO:0007669"/>
    <property type="project" value="UniProtKB-SubCell"/>
</dbReference>
<proteinExistence type="inferred from homology"/>
<evidence type="ECO:0000256" key="2">
    <source>
        <dbReference type="ARBA" id="ARBA00004123"/>
    </source>
</evidence>
<accession>A0AAV6H4G2</accession>
<evidence type="ECO:0000256" key="8">
    <source>
        <dbReference type="ARBA" id="ARBA00022473"/>
    </source>
</evidence>
<evidence type="ECO:0000256" key="12">
    <source>
        <dbReference type="ARBA" id="ARBA00023128"/>
    </source>
</evidence>
<evidence type="ECO:0000256" key="4">
    <source>
        <dbReference type="ARBA" id="ARBA00004613"/>
    </source>
</evidence>
<dbReference type="Proteomes" id="UP000823561">
    <property type="component" value="Chromosome 4"/>
</dbReference>
<dbReference type="EMBL" id="JADWDJ010000004">
    <property type="protein sequence ID" value="KAG5282145.1"/>
    <property type="molecule type" value="Genomic_DNA"/>
</dbReference>
<keyword evidence="14" id="KW-0325">Glycoprotein</keyword>